<sequence length="709" mass="78415">MSIMILHDKMNNNWNSQGLGPLSEAMNPQVTRERNGAYELNFSYPVKGVLFKELLMGRWIVADAGPSQTAKAQRFEIAEITKPKNGVVTVYCEHYRYQFLRSIVKIGPKIENVSAQTALNQLLVQMEPKSDFGFTSDIVTKSSIDFTDPAKFNNAQEVLGGVQGSILDNFGGEYLFDNNQVKLLSNAGVERNVIIAYGKNLTDISQEESIESTYTSVYGWAKLDEEDGQIITLPETFLDSDYVNNYTQRRIQMVDFSQDKPANATDLRNLVTKYIKNNKVGIPKVNIKTSYVDLASSVMDAQLTNLEEIDLCDWVTVLFNELEINTSAQIIKTVWNVALDKFDSLELGEAATNMSKVIEDSQPDLNNITDKIDWLDDAQKEASDILNNPGKGNVVIYPSLADPQEILIMDTKDVNTAKNVWKWNAGGLGFSSTGYKGTYGLAMTNNGAIVADRMTTGTLRALNIIGVSISGSDITGTNIIGGLIKGAQFVQNDNSGSAILGMKYGKLGFFNSESAAIEGNNAFASVYGDSSGGGCLLIHAGATIFRIYGNALSNFGGPLEIFGKITGDKGADLYGTLDMHGYSIINQSDIRLKENITKPTISGITETKRIQMAEFDFKQYYDNQKPEQQRPSGRQFGLIAQSSPFLSEIANEKENHYLSVDLNKQVNLNTLTNQELIEKVEHLESRLIIKQKGNRKAYSRKGKRCRTKH</sequence>
<dbReference type="InterPro" id="IPR010572">
    <property type="entry name" value="Tail_dom"/>
</dbReference>
<dbReference type="PATRIC" id="fig|1360.105.peg.2329"/>
<dbReference type="InterPro" id="IPR007119">
    <property type="entry name" value="Phage_tail_spike_N"/>
</dbReference>
<evidence type="ECO:0000313" key="3">
    <source>
        <dbReference type="Proteomes" id="UP000053058"/>
    </source>
</evidence>
<comment type="caution">
    <text evidence="2">The sequence shown here is derived from an EMBL/GenBank/DDBJ whole genome shotgun (WGS) entry which is preliminary data.</text>
</comment>
<feature type="domain" description="Peptidase S74" evidence="1">
    <location>
        <begin position="588"/>
        <end position="687"/>
    </location>
</feature>
<evidence type="ECO:0000259" key="1">
    <source>
        <dbReference type="PROSITE" id="PS51688"/>
    </source>
</evidence>
<gene>
    <name evidence="2" type="ORF">KF282_1090</name>
</gene>
<protein>
    <recommendedName>
        <fullName evidence="1">Peptidase S74 domain-containing protein</fullName>
    </recommendedName>
</protein>
<dbReference type="Pfam" id="PF13884">
    <property type="entry name" value="Peptidase_S74"/>
    <property type="match status" value="1"/>
</dbReference>
<reference evidence="3" key="1">
    <citation type="submission" date="2015-10" db="EMBL/GenBank/DDBJ databases">
        <title>Draft Genome Sequences of 11 Lactococcus lactis subspecies cremoris strains.</title>
        <authorList>
            <person name="Wels M."/>
            <person name="Backus L."/>
            <person name="Boekhorst J."/>
            <person name="Dijkstra A."/>
            <person name="Beerthuizen M."/>
            <person name="Kelly W."/>
            <person name="Siezen R."/>
            <person name="Bachmann H."/>
            <person name="Van Hijum S."/>
        </authorList>
    </citation>
    <scope>NUCLEOTIDE SEQUENCE [LARGE SCALE GENOMIC DNA]</scope>
    <source>
        <strain evidence="3">KF282</strain>
    </source>
</reference>
<dbReference type="AlphaFoldDB" id="A0A0V8CYX4"/>
<dbReference type="InterPro" id="IPR030392">
    <property type="entry name" value="S74_ICA"/>
</dbReference>
<dbReference type="PROSITE" id="PS51688">
    <property type="entry name" value="ICA"/>
    <property type="match status" value="1"/>
</dbReference>
<name>A0A0V8CYX4_LACLL</name>
<accession>A0A0V8CYX4</accession>
<dbReference type="EMBL" id="LKLN01000030">
    <property type="protein sequence ID" value="KSU06499.1"/>
    <property type="molecule type" value="Genomic_DNA"/>
</dbReference>
<evidence type="ECO:0000313" key="2">
    <source>
        <dbReference type="EMBL" id="KSU06499.1"/>
    </source>
</evidence>
<proteinExistence type="predicted"/>
<dbReference type="Proteomes" id="UP000053058">
    <property type="component" value="Unassembled WGS sequence"/>
</dbReference>
<organism evidence="2 3">
    <name type="scientific">Lactococcus lactis subsp. lactis</name>
    <name type="common">Streptococcus lactis</name>
    <dbReference type="NCBI Taxonomy" id="1360"/>
    <lineage>
        <taxon>Bacteria</taxon>
        <taxon>Bacillati</taxon>
        <taxon>Bacillota</taxon>
        <taxon>Bacilli</taxon>
        <taxon>Lactobacillales</taxon>
        <taxon>Streptococcaceae</taxon>
        <taxon>Lactococcus</taxon>
    </lineage>
</organism>
<dbReference type="Pfam" id="PF06605">
    <property type="entry name" value="Prophage_tail"/>
    <property type="match status" value="1"/>
</dbReference>
<dbReference type="RefSeq" id="WP_058219440.1">
    <property type="nucleotide sequence ID" value="NZ_LKLN01000030.1"/>
</dbReference>
<dbReference type="NCBIfam" id="TIGR01665">
    <property type="entry name" value="put_anti_recept"/>
    <property type="match status" value="1"/>
</dbReference>